<reference evidence="2 3" key="1">
    <citation type="submission" date="2024-09" db="EMBL/GenBank/DDBJ databases">
        <title>Rethinking Asexuality: The Enigmatic Case of Functional Sexual Genes in Lepraria (Stereocaulaceae).</title>
        <authorList>
            <person name="Doellman M."/>
            <person name="Sun Y."/>
            <person name="Barcenas-Pena A."/>
            <person name="Lumbsch H.T."/>
            <person name="Grewe F."/>
        </authorList>
    </citation>
    <scope>NUCLEOTIDE SEQUENCE [LARGE SCALE GENOMIC DNA]</scope>
    <source>
        <strain evidence="2 3">Mercado 3170</strain>
    </source>
</reference>
<name>A0ABR4A0T7_9LECA</name>
<protein>
    <submittedName>
        <fullName evidence="2">Uncharacterized protein</fullName>
    </submittedName>
</protein>
<comment type="caution">
    <text evidence="2">The sequence shown here is derived from an EMBL/GenBank/DDBJ whole genome shotgun (WGS) entry which is preliminary data.</text>
</comment>
<dbReference type="Proteomes" id="UP001590950">
    <property type="component" value="Unassembled WGS sequence"/>
</dbReference>
<evidence type="ECO:0000256" key="1">
    <source>
        <dbReference type="SAM" id="MobiDB-lite"/>
    </source>
</evidence>
<feature type="region of interest" description="Disordered" evidence="1">
    <location>
        <begin position="513"/>
        <end position="540"/>
    </location>
</feature>
<proteinExistence type="predicted"/>
<feature type="compositionally biased region" description="Basic and acidic residues" evidence="1">
    <location>
        <begin position="1"/>
        <end position="16"/>
    </location>
</feature>
<feature type="compositionally biased region" description="Acidic residues" evidence="1">
    <location>
        <begin position="24"/>
        <end position="37"/>
    </location>
</feature>
<accession>A0ABR4A0T7</accession>
<feature type="region of interest" description="Disordered" evidence="1">
    <location>
        <begin position="1"/>
        <end position="130"/>
    </location>
</feature>
<organism evidence="2 3">
    <name type="scientific">Stereocaulon virgatum</name>
    <dbReference type="NCBI Taxonomy" id="373712"/>
    <lineage>
        <taxon>Eukaryota</taxon>
        <taxon>Fungi</taxon>
        <taxon>Dikarya</taxon>
        <taxon>Ascomycota</taxon>
        <taxon>Pezizomycotina</taxon>
        <taxon>Lecanoromycetes</taxon>
        <taxon>OSLEUM clade</taxon>
        <taxon>Lecanoromycetidae</taxon>
        <taxon>Lecanorales</taxon>
        <taxon>Lecanorineae</taxon>
        <taxon>Stereocaulaceae</taxon>
        <taxon>Stereocaulon</taxon>
    </lineage>
</organism>
<keyword evidence="3" id="KW-1185">Reference proteome</keyword>
<dbReference type="EMBL" id="JBEFKJ010000026">
    <property type="protein sequence ID" value="KAL2039223.1"/>
    <property type="molecule type" value="Genomic_DNA"/>
</dbReference>
<gene>
    <name evidence="2" type="ORF">N7G274_007891</name>
</gene>
<evidence type="ECO:0000313" key="2">
    <source>
        <dbReference type="EMBL" id="KAL2039223.1"/>
    </source>
</evidence>
<feature type="compositionally biased region" description="Basic and acidic residues" evidence="1">
    <location>
        <begin position="118"/>
        <end position="127"/>
    </location>
</feature>
<evidence type="ECO:0000313" key="3">
    <source>
        <dbReference type="Proteomes" id="UP001590950"/>
    </source>
</evidence>
<sequence>MVRERTPARSRQKAELGDSWVVESESDGINDSDDEYSPEASNATARQAEKVKSSQFKAEPTETPRRRSTRPSTRPGAEPELIMPPLHEGSIGGSWLGEDMRRVDQKSNQANRRVKKYMQRDEGRPQRPSDPILQERLAQLSGATINFVTPTLSWTFDVLGGALHTIKTPISWLLSAWLLVGLMLFLRNLLFSSVYSALSPLCRIPGSSLLNLPMCQSPISVQYDGDKPPPVHFNELMTVQNKFEAILQESAGGVSLPLDMKRGETSIRDLRQVVRFSQLRSKNELVLEFDGFIETARMASYDLQKFNSHIGRGVDNILATARWTKRVLGGIAERDASKGAVFWFINDRVLAPFQPIKFTEDALLDQYIQHTRVVEDEISRLVTEAQAVLMVLNNLEDRLDVIHGIAVRDNLHAQGSKDEVLSQLWTMLGGNRNKLGKFDSQLRLLSQLNTYRQNAIAHVSGTIIRLQSIGAELEELRERVGGVELLGGKGAVPLSVHIENIEMGVERLERGRKGAKELENEELRKSLERGKGSERMIEGS</sequence>